<feature type="transmembrane region" description="Helical" evidence="1">
    <location>
        <begin position="19"/>
        <end position="36"/>
    </location>
</feature>
<reference evidence="2 3" key="1">
    <citation type="submission" date="2019-08" db="EMBL/GenBank/DDBJ databases">
        <authorList>
            <person name="Lei W."/>
        </authorList>
    </citation>
    <scope>NUCLEOTIDE SEQUENCE [LARGE SCALE GENOMIC DNA]</scope>
    <source>
        <strain evidence="2 3">CCUG 58627</strain>
    </source>
</reference>
<comment type="caution">
    <text evidence="2">The sequence shown here is derived from an EMBL/GenBank/DDBJ whole genome shotgun (WGS) entry which is preliminary data.</text>
</comment>
<dbReference type="RefSeq" id="WP_146324774.1">
    <property type="nucleotide sequence ID" value="NZ_BAABLR010000022.1"/>
</dbReference>
<dbReference type="Proteomes" id="UP000320791">
    <property type="component" value="Unassembled WGS sequence"/>
</dbReference>
<keyword evidence="1" id="KW-0812">Transmembrane</keyword>
<proteinExistence type="predicted"/>
<gene>
    <name evidence="2" type="ORF">FRX94_08900</name>
</gene>
<feature type="transmembrane region" description="Helical" evidence="1">
    <location>
        <begin position="73"/>
        <end position="96"/>
    </location>
</feature>
<keyword evidence="3" id="KW-1185">Reference proteome</keyword>
<evidence type="ECO:0000313" key="2">
    <source>
        <dbReference type="EMBL" id="TWT24163.1"/>
    </source>
</evidence>
<name>A0A5C5UEU3_9CORY</name>
<organism evidence="2 3">
    <name type="scientific">Corynebacterium canis</name>
    <dbReference type="NCBI Taxonomy" id="679663"/>
    <lineage>
        <taxon>Bacteria</taxon>
        <taxon>Bacillati</taxon>
        <taxon>Actinomycetota</taxon>
        <taxon>Actinomycetes</taxon>
        <taxon>Mycobacteriales</taxon>
        <taxon>Corynebacteriaceae</taxon>
        <taxon>Corynebacterium</taxon>
    </lineage>
</organism>
<evidence type="ECO:0000256" key="1">
    <source>
        <dbReference type="SAM" id="Phobius"/>
    </source>
</evidence>
<accession>A0A5C5UEU3</accession>
<keyword evidence="1" id="KW-1133">Transmembrane helix</keyword>
<dbReference type="OrthoDB" id="4427217at2"/>
<protein>
    <submittedName>
        <fullName evidence="2">Uncharacterized protein</fullName>
    </submittedName>
</protein>
<dbReference type="EMBL" id="VOHM01000019">
    <property type="protein sequence ID" value="TWT24163.1"/>
    <property type="molecule type" value="Genomic_DNA"/>
</dbReference>
<keyword evidence="1" id="KW-0472">Membrane</keyword>
<dbReference type="AlphaFoldDB" id="A0A5C5UEU3"/>
<feature type="transmembrane region" description="Helical" evidence="1">
    <location>
        <begin position="42"/>
        <end position="66"/>
    </location>
</feature>
<evidence type="ECO:0000313" key="3">
    <source>
        <dbReference type="Proteomes" id="UP000320791"/>
    </source>
</evidence>
<sequence>MTSSTQLPNDSRLPRSSRFVGWGLTILAFIVGYLFWIVGRQWWWPTVIATGILLAAICTFNCYLGYKTKKYDLFIAALLTVLAPAIVITIAFGFFFSGPPA</sequence>